<proteinExistence type="predicted"/>
<organism evidence="2">
    <name type="scientific">Eiseniibacteriota bacterium</name>
    <dbReference type="NCBI Taxonomy" id="2212470"/>
    <lineage>
        <taxon>Bacteria</taxon>
        <taxon>Candidatus Eiseniibacteriota</taxon>
    </lineage>
</organism>
<feature type="transmembrane region" description="Helical" evidence="1">
    <location>
        <begin position="300"/>
        <end position="323"/>
    </location>
</feature>
<keyword evidence="1" id="KW-0472">Membrane</keyword>
<feature type="transmembrane region" description="Helical" evidence="1">
    <location>
        <begin position="482"/>
        <end position="501"/>
    </location>
</feature>
<feature type="transmembrane region" description="Helical" evidence="1">
    <location>
        <begin position="88"/>
        <end position="107"/>
    </location>
</feature>
<dbReference type="Proteomes" id="UP000886069">
    <property type="component" value="Unassembled WGS sequence"/>
</dbReference>
<feature type="transmembrane region" description="Helical" evidence="1">
    <location>
        <begin position="380"/>
        <end position="402"/>
    </location>
</feature>
<dbReference type="AlphaFoldDB" id="A0A7V2AVN6"/>
<feature type="transmembrane region" description="Helical" evidence="1">
    <location>
        <begin position="205"/>
        <end position="225"/>
    </location>
</feature>
<accession>A0A7V2AVN6</accession>
<comment type="caution">
    <text evidence="2">The sequence shown here is derived from an EMBL/GenBank/DDBJ whole genome shotgun (WGS) entry which is preliminary data.</text>
</comment>
<gene>
    <name evidence="2" type="ORF">ENO08_06665</name>
</gene>
<protein>
    <submittedName>
        <fullName evidence="2">Uncharacterized protein</fullName>
    </submittedName>
</protein>
<feature type="transmembrane region" description="Helical" evidence="1">
    <location>
        <begin position="513"/>
        <end position="533"/>
    </location>
</feature>
<feature type="transmembrane region" description="Helical" evidence="1">
    <location>
        <begin position="335"/>
        <end position="368"/>
    </location>
</feature>
<feature type="transmembrane region" description="Helical" evidence="1">
    <location>
        <begin position="456"/>
        <end position="476"/>
    </location>
</feature>
<keyword evidence="1" id="KW-0812">Transmembrane</keyword>
<feature type="transmembrane region" description="Helical" evidence="1">
    <location>
        <begin position="62"/>
        <end position="82"/>
    </location>
</feature>
<name>A0A7V2AVN6_UNCEI</name>
<reference evidence="2" key="1">
    <citation type="journal article" date="2020" name="mSystems">
        <title>Genome- and Community-Level Interaction Insights into Carbon Utilization and Element Cycling Functions of Hydrothermarchaeota in Hydrothermal Sediment.</title>
        <authorList>
            <person name="Zhou Z."/>
            <person name="Liu Y."/>
            <person name="Xu W."/>
            <person name="Pan J."/>
            <person name="Luo Z.H."/>
            <person name="Li M."/>
        </authorList>
    </citation>
    <scope>NUCLEOTIDE SEQUENCE [LARGE SCALE GENOMIC DNA]</scope>
    <source>
        <strain evidence="2">SpSt-1233</strain>
    </source>
</reference>
<feature type="transmembrane region" description="Helical" evidence="1">
    <location>
        <begin position="32"/>
        <end position="50"/>
    </location>
</feature>
<sequence length="685" mass="75103">MAWLNEKKVLSAAVVLSSVSLFAPLPAPLLFVAGVIQSFILPGLVLFFLLGGRDRPWTDHIFMIPIFSPVLFTLTMLLALKLTGDLSVSLRLSAGSFYILFIICMIAGRDDLGRFESSVPAGAILLSICYGLLIAASYAANDLLLIRSDAWYHASVTNEILAGGAPPMEPWLPDQPIRYMWIYHLFLASWKSLSGLELFRAMGFFNVVSAFSFPYLAARIIGFFVSGSRRIFWSTLISIAGLESASWIAVPIVLARALTGEVKGFAEIDRMMSVLRFDGPNMMHTLTPYGSAMVNLSDKFITITSFSYSLDLFLIAFILFLSHGHIRKSRAASAVLLFVSILGSFLFHVIIGTALVCTLVGAGVLTAAARALFSRGPSGLYPLIMPSAAAVAAAAAGLPYLASLGGTETGGESFLSEYLHFGLRNLFTLSLPLLILFCPARKAAGRIFSFARDEHILAASWIIPLLALNLLVDLPTGNEDKLIFPLFLIIGPMVCIEITGIIEAARGARKNLLIAWTAFLFLVPPALTFYAFIDYRAEEAGIEERYRAFRGDRTFFETVRGRTGPRAIVAEKGFDHLMPVFAGRRSLAGEMLLHYVYGYDEDFVAGNFELNKDLFACKPFSEKTIDRLESFDFELYVAVSRRDMENCPLLASKFEEDRGLFELVHAGEEGRLYLLTGSAGSGGGR</sequence>
<dbReference type="EMBL" id="DSEC01000474">
    <property type="protein sequence ID" value="HER44125.1"/>
    <property type="molecule type" value="Genomic_DNA"/>
</dbReference>
<evidence type="ECO:0000256" key="1">
    <source>
        <dbReference type="SAM" id="Phobius"/>
    </source>
</evidence>
<feature type="transmembrane region" description="Helical" evidence="1">
    <location>
        <begin position="119"/>
        <end position="140"/>
    </location>
</feature>
<evidence type="ECO:0000313" key="2">
    <source>
        <dbReference type="EMBL" id="HER44125.1"/>
    </source>
</evidence>
<keyword evidence="1" id="KW-1133">Transmembrane helix</keyword>